<keyword evidence="6" id="KW-1185">Reference proteome</keyword>
<protein>
    <recommendedName>
        <fullName evidence="4">LamG-like jellyroll fold domain-containing protein</fullName>
    </recommendedName>
</protein>
<sequence>MPHVTTPLTPFSSGLTQFTAGAGTITLSNLPQLSFQGQNPFTLELWVYLDALVDQMTLISCANEFVLRTQGSGLWVARAGQGQPLTSTNVLQAHTWFHLAITFNGVNMTLFVNGLPVTQISISDQGAPSTGSPLQLGGNFYGQVDSCRVWNRVVSATDIARSMWTDYPALTPGLLAQLDFTSAPPVDSSGNAVTVTLSPSGVAYYPFAPATYFEGNAFADPYNDTIVNPAGTANDFTVLAWVNPELLGTLQYIFTNGPDESTYGMTLALNPAGNVCFQVGSSPILTSPTALQPGTWSYLAVTWTASTSTGVLYLNGAVVASLSTMTLGTGSQPVGSPLLGAIASVNLALPISTFQGYIQNVSVWTAALTAQDVQNYQAQDPQNDPRCVADYNLTTFPAQNVSTFNPVGLVAGAQLATWQPAGIPAPGALAAAPTIYNHDNFEVLLASLAMDELPRAHLLNLATHNQQLAEADLAANRYAGVQDIQIQTLPNGNSRLVVRENGRMATVYEGALDPCTLWFISLITSVVLALITAFGVPARFTDLFNRFSTFLSARFASTGIAARLAEIIGTGPPSVSSAFIRNLAIAVWENSMLMPLLKITWGAVTNSMNVWAIVSITANFVIMLSPAAGLKTVWFLAQLAYSIYSVQQVILQRPANCPS</sequence>
<gene>
    <name evidence="5" type="ORF">GCM10023185_33040</name>
</gene>
<evidence type="ECO:0000256" key="2">
    <source>
        <dbReference type="ARBA" id="ARBA00023157"/>
    </source>
</evidence>
<dbReference type="SMART" id="SM00560">
    <property type="entry name" value="LamGL"/>
    <property type="match status" value="2"/>
</dbReference>
<keyword evidence="3" id="KW-0472">Membrane</keyword>
<dbReference type="Pfam" id="PF13385">
    <property type="entry name" value="Laminin_G_3"/>
    <property type="match status" value="2"/>
</dbReference>
<evidence type="ECO:0000256" key="3">
    <source>
        <dbReference type="SAM" id="Phobius"/>
    </source>
</evidence>
<reference evidence="6" key="1">
    <citation type="journal article" date="2019" name="Int. J. Syst. Evol. Microbiol.">
        <title>The Global Catalogue of Microorganisms (GCM) 10K type strain sequencing project: providing services to taxonomists for standard genome sequencing and annotation.</title>
        <authorList>
            <consortium name="The Broad Institute Genomics Platform"/>
            <consortium name="The Broad Institute Genome Sequencing Center for Infectious Disease"/>
            <person name="Wu L."/>
            <person name="Ma J."/>
        </authorList>
    </citation>
    <scope>NUCLEOTIDE SEQUENCE [LARGE SCALE GENOMIC DNA]</scope>
    <source>
        <strain evidence="6">JCM 17923</strain>
    </source>
</reference>
<feature type="domain" description="LamG-like jellyroll fold" evidence="4">
    <location>
        <begin position="234"/>
        <end position="371"/>
    </location>
</feature>
<dbReference type="InterPro" id="IPR006558">
    <property type="entry name" value="LamG-like"/>
</dbReference>
<evidence type="ECO:0000259" key="4">
    <source>
        <dbReference type="SMART" id="SM00560"/>
    </source>
</evidence>
<dbReference type="Proteomes" id="UP001501153">
    <property type="component" value="Unassembled WGS sequence"/>
</dbReference>
<dbReference type="EMBL" id="BAABGZ010000070">
    <property type="protein sequence ID" value="GAA4363951.1"/>
    <property type="molecule type" value="Genomic_DNA"/>
</dbReference>
<organism evidence="5 6">
    <name type="scientific">Hymenobacter saemangeumensis</name>
    <dbReference type="NCBI Taxonomy" id="1084522"/>
    <lineage>
        <taxon>Bacteria</taxon>
        <taxon>Pseudomonadati</taxon>
        <taxon>Bacteroidota</taxon>
        <taxon>Cytophagia</taxon>
        <taxon>Cytophagales</taxon>
        <taxon>Hymenobacteraceae</taxon>
        <taxon>Hymenobacter</taxon>
    </lineage>
</organism>
<accession>A0ABP8INR1</accession>
<name>A0ABP8INR1_9BACT</name>
<keyword evidence="1" id="KW-0732">Signal</keyword>
<evidence type="ECO:0000313" key="6">
    <source>
        <dbReference type="Proteomes" id="UP001501153"/>
    </source>
</evidence>
<proteinExistence type="predicted"/>
<dbReference type="InterPro" id="IPR013320">
    <property type="entry name" value="ConA-like_dom_sf"/>
</dbReference>
<evidence type="ECO:0000256" key="1">
    <source>
        <dbReference type="ARBA" id="ARBA00022729"/>
    </source>
</evidence>
<keyword evidence="3" id="KW-1133">Transmembrane helix</keyword>
<evidence type="ECO:0000313" key="5">
    <source>
        <dbReference type="EMBL" id="GAA4363951.1"/>
    </source>
</evidence>
<dbReference type="SUPFAM" id="SSF49899">
    <property type="entry name" value="Concanavalin A-like lectins/glucanases"/>
    <property type="match status" value="2"/>
</dbReference>
<feature type="transmembrane region" description="Helical" evidence="3">
    <location>
        <begin position="517"/>
        <end position="536"/>
    </location>
</feature>
<comment type="caution">
    <text evidence="5">The sequence shown here is derived from an EMBL/GenBank/DDBJ whole genome shotgun (WGS) entry which is preliminary data.</text>
</comment>
<dbReference type="Gene3D" id="2.60.120.200">
    <property type="match status" value="2"/>
</dbReference>
<keyword evidence="3" id="KW-0812">Transmembrane</keyword>
<keyword evidence="2" id="KW-1015">Disulfide bond</keyword>
<feature type="domain" description="LamG-like jellyroll fold" evidence="4">
    <location>
        <begin position="39"/>
        <end position="157"/>
    </location>
</feature>